<reference evidence="2 3" key="1">
    <citation type="journal article" date="2022" name="Front. Microbiol.">
        <title>High genomic differentiation and limited gene flow indicate recent cryptic speciation within the genus Laspinema (cyanobacteria).</title>
        <authorList>
            <person name="Stanojkovic A."/>
            <person name="Skoupy S."/>
            <person name="Skaloud P."/>
            <person name="Dvorak P."/>
        </authorList>
    </citation>
    <scope>NUCLEOTIDE SEQUENCE [LARGE SCALE GENOMIC DNA]</scope>
    <source>
        <strain evidence="2 3">D2a</strain>
    </source>
</reference>
<dbReference type="RefSeq" id="WP_368009469.1">
    <property type="nucleotide sequence ID" value="NZ_JAMXFF010000070.1"/>
</dbReference>
<gene>
    <name evidence="2" type="ORF">NG799_27355</name>
</gene>
<comment type="caution">
    <text evidence="2">The sequence shown here is derived from an EMBL/GenBank/DDBJ whole genome shotgun (WGS) entry which is preliminary data.</text>
</comment>
<sequence length="399" mass="44584">MSHSFQSFIIPNAKEQAKKAAQTLRELHPELLEPPPKANAFQRTGQKIGLFLVSLIFANPEEFYGKNIATAELVEHSQLTARVISIGSLLNAITNQPILFFAFKDFGNLPAMTASLTLNLLIIKFTNDNGTAVAGRKYGNHNWAKAAAAAMIAMSTLQSLAAAVGSEAMNNRPELSRLKAIEQIYRLTKNLEDMPATSTAYESARQEYEAAFQEFQGMSRSHPNWNTFYTRLFGTWENRDRDWSGVPTENLPLEQRVLRLEREAAATKKQAQQRWAEKLAKRHELGDDVLFLQQQMPELFARHFDENYDLRSGTETIRLAMVNLHNKLIQGDIAGLGFPLFFLVLSVVSSGGACWMTLAYAQREDTEISRNDAVGEAIIASLEELIRAADAADESEDDV</sequence>
<feature type="transmembrane region" description="Helical" evidence="1">
    <location>
        <begin position="336"/>
        <end position="361"/>
    </location>
</feature>
<dbReference type="EMBL" id="JAMXFF010000070">
    <property type="protein sequence ID" value="MCT7970035.1"/>
    <property type="molecule type" value="Genomic_DNA"/>
</dbReference>
<name>A0ABT2N1D5_9CYAN</name>
<accession>A0ABT2N1D5</accession>
<keyword evidence="3" id="KW-1185">Reference proteome</keyword>
<proteinExistence type="predicted"/>
<protein>
    <submittedName>
        <fullName evidence="2">Uncharacterized protein</fullName>
    </submittedName>
</protein>
<evidence type="ECO:0000313" key="2">
    <source>
        <dbReference type="EMBL" id="MCT7970035.1"/>
    </source>
</evidence>
<organism evidence="2 3">
    <name type="scientific">Laspinema palackyanum D2a</name>
    <dbReference type="NCBI Taxonomy" id="2953684"/>
    <lineage>
        <taxon>Bacteria</taxon>
        <taxon>Bacillati</taxon>
        <taxon>Cyanobacteriota</taxon>
        <taxon>Cyanophyceae</taxon>
        <taxon>Oscillatoriophycideae</taxon>
        <taxon>Oscillatoriales</taxon>
        <taxon>Laspinemataceae</taxon>
        <taxon>Laspinema</taxon>
        <taxon>Laspinema palackyanum</taxon>
    </lineage>
</organism>
<dbReference type="Proteomes" id="UP001525890">
    <property type="component" value="Unassembled WGS sequence"/>
</dbReference>
<keyword evidence="1" id="KW-1133">Transmembrane helix</keyword>
<evidence type="ECO:0000313" key="3">
    <source>
        <dbReference type="Proteomes" id="UP001525890"/>
    </source>
</evidence>
<keyword evidence="1" id="KW-0812">Transmembrane</keyword>
<evidence type="ECO:0000256" key="1">
    <source>
        <dbReference type="SAM" id="Phobius"/>
    </source>
</evidence>
<keyword evidence="1" id="KW-0472">Membrane</keyword>